<name>A0A7X1NEL7_9BURK</name>
<organism evidence="2 3">
    <name type="scientific">Paraburkholderia franconis</name>
    <dbReference type="NCBI Taxonomy" id="2654983"/>
    <lineage>
        <taxon>Bacteria</taxon>
        <taxon>Pseudomonadati</taxon>
        <taxon>Pseudomonadota</taxon>
        <taxon>Betaproteobacteria</taxon>
        <taxon>Burkholderiales</taxon>
        <taxon>Burkholderiaceae</taxon>
        <taxon>Paraburkholderia</taxon>
    </lineage>
</organism>
<comment type="caution">
    <text evidence="2">The sequence shown here is derived from an EMBL/GenBank/DDBJ whole genome shotgun (WGS) entry which is preliminary data.</text>
</comment>
<evidence type="ECO:0000313" key="3">
    <source>
        <dbReference type="Proteomes" id="UP000484381"/>
    </source>
</evidence>
<evidence type="ECO:0000313" key="2">
    <source>
        <dbReference type="EMBL" id="MPW20515.1"/>
    </source>
</evidence>
<dbReference type="Proteomes" id="UP000484381">
    <property type="component" value="Unassembled WGS sequence"/>
</dbReference>
<reference evidence="2 3" key="1">
    <citation type="submission" date="2019-10" db="EMBL/GenBank/DDBJ databases">
        <title>Paraburkholderia sp. isolated from nodules of Mimosa pudica from Brazilian Atlantic Forest soils.</title>
        <authorList>
            <person name="Paulitsch F."/>
            <person name="Hungria M."/>
            <person name="Dall'Agnol R."/>
        </authorList>
    </citation>
    <scope>NUCLEOTIDE SEQUENCE [LARGE SCALE GENOMIC DNA]</scope>
    <source>
        <strain evidence="2 3">CNPSo 3157</strain>
    </source>
</reference>
<accession>A0A7X1NEL7</accession>
<gene>
    <name evidence="2" type="ORF">GCT13_27450</name>
</gene>
<sequence>MGLATISVERIKSFNAWKVEFLKLNLRLREYNCRLKSPGYSLIDSGAFLPALSGPAFLSKAPTQSANTKRQHKAPTQSANTKRQHKAPTQSANTKRQHKAHLSHCPFPAFPNPFPPDIQTIAHL</sequence>
<dbReference type="EMBL" id="WHNP01000030">
    <property type="protein sequence ID" value="MPW20515.1"/>
    <property type="molecule type" value="Genomic_DNA"/>
</dbReference>
<feature type="region of interest" description="Disordered" evidence="1">
    <location>
        <begin position="59"/>
        <end position="111"/>
    </location>
</feature>
<protein>
    <submittedName>
        <fullName evidence="2">Uncharacterized protein</fullName>
    </submittedName>
</protein>
<dbReference type="AlphaFoldDB" id="A0A7X1NEL7"/>
<keyword evidence="3" id="KW-1185">Reference proteome</keyword>
<proteinExistence type="predicted"/>
<dbReference type="RefSeq" id="WP_152763377.1">
    <property type="nucleotide sequence ID" value="NZ_WHNP01000030.1"/>
</dbReference>
<evidence type="ECO:0000256" key="1">
    <source>
        <dbReference type="SAM" id="MobiDB-lite"/>
    </source>
</evidence>
<feature type="compositionally biased region" description="Polar residues" evidence="1">
    <location>
        <begin position="61"/>
        <end position="94"/>
    </location>
</feature>